<keyword evidence="2" id="KW-0413">Isomerase</keyword>
<name>A0A545UD50_9GAMM</name>
<evidence type="ECO:0000256" key="1">
    <source>
        <dbReference type="ARBA" id="ARBA00007847"/>
    </source>
</evidence>
<dbReference type="InterPro" id="IPR004380">
    <property type="entry name" value="Asp_race"/>
</dbReference>
<evidence type="ECO:0000313" key="4">
    <source>
        <dbReference type="Proteomes" id="UP000315439"/>
    </source>
</evidence>
<protein>
    <submittedName>
        <fullName evidence="3">Aspartate/glutamate racemase family protein</fullName>
    </submittedName>
</protein>
<dbReference type="SUPFAM" id="SSF53681">
    <property type="entry name" value="Aspartate/glutamate racemase"/>
    <property type="match status" value="2"/>
</dbReference>
<dbReference type="Gene3D" id="3.40.50.1860">
    <property type="match status" value="2"/>
</dbReference>
<evidence type="ECO:0000256" key="2">
    <source>
        <dbReference type="ARBA" id="ARBA00023235"/>
    </source>
</evidence>
<gene>
    <name evidence="3" type="ORF">FLL46_13135</name>
</gene>
<dbReference type="RefSeq" id="WP_142894072.1">
    <property type="nucleotide sequence ID" value="NZ_ML660164.1"/>
</dbReference>
<sequence>MSVETLKNRPLKTIGLLGGMSWESTQTYYRIINQEIRQRLGKMHSAQIALFSVDFELIEQCQRQGNWTEAGNILADSAKKVEASGADCLLICTNTMHKVYQQVEEAISIPLLHIADTTGKCLIDQGVTKVGLLGTAFTMEQDFYKQRLSETFNLQVLIPDQLDRQLVHRVIYEELCLGVISEASRNQYRNIINKLAEQGAEAIILGCTEIGLLISTEDVDIPIYDTTEIHALAAVDFALE</sequence>
<evidence type="ECO:0000313" key="3">
    <source>
        <dbReference type="EMBL" id="TQV87385.1"/>
    </source>
</evidence>
<comment type="similarity">
    <text evidence="1">Belongs to the aspartate/glutamate racemases family.</text>
</comment>
<dbReference type="InterPro" id="IPR001920">
    <property type="entry name" value="Asp/Glu_race"/>
</dbReference>
<dbReference type="NCBIfam" id="TIGR00035">
    <property type="entry name" value="asp_race"/>
    <property type="match status" value="1"/>
</dbReference>
<reference evidence="3 4" key="1">
    <citation type="submission" date="2019-07" db="EMBL/GenBank/DDBJ databases">
        <title>Draft genome for Aliikangiella sp. M105.</title>
        <authorList>
            <person name="Wang G."/>
        </authorList>
    </citation>
    <scope>NUCLEOTIDE SEQUENCE [LARGE SCALE GENOMIC DNA]</scope>
    <source>
        <strain evidence="3 4">M105</strain>
    </source>
</reference>
<comment type="caution">
    <text evidence="3">The sequence shown here is derived from an EMBL/GenBank/DDBJ whole genome shotgun (WGS) entry which is preliminary data.</text>
</comment>
<organism evidence="3 4">
    <name type="scientific">Aliikangiella coralliicola</name>
    <dbReference type="NCBI Taxonomy" id="2592383"/>
    <lineage>
        <taxon>Bacteria</taxon>
        <taxon>Pseudomonadati</taxon>
        <taxon>Pseudomonadota</taxon>
        <taxon>Gammaproteobacteria</taxon>
        <taxon>Oceanospirillales</taxon>
        <taxon>Pleioneaceae</taxon>
        <taxon>Aliikangiella</taxon>
    </lineage>
</organism>
<dbReference type="PANTHER" id="PTHR21198:SF7">
    <property type="entry name" value="ASPARTATE-GLUTAMATE RACEMASE FAMILY"/>
    <property type="match status" value="1"/>
</dbReference>
<dbReference type="Pfam" id="PF01177">
    <property type="entry name" value="Asp_Glu_race"/>
    <property type="match status" value="1"/>
</dbReference>
<dbReference type="InterPro" id="IPR015942">
    <property type="entry name" value="Asp/Glu/hydantoin_racemase"/>
</dbReference>
<dbReference type="Proteomes" id="UP000315439">
    <property type="component" value="Unassembled WGS sequence"/>
</dbReference>
<keyword evidence="4" id="KW-1185">Reference proteome</keyword>
<accession>A0A545UD50</accession>
<dbReference type="EMBL" id="VIKS01000008">
    <property type="protein sequence ID" value="TQV87385.1"/>
    <property type="molecule type" value="Genomic_DNA"/>
</dbReference>
<dbReference type="OrthoDB" id="9803739at2"/>
<dbReference type="PANTHER" id="PTHR21198">
    <property type="entry name" value="GLUTAMATE RACEMASE"/>
    <property type="match status" value="1"/>
</dbReference>
<dbReference type="AlphaFoldDB" id="A0A545UD50"/>
<proteinExistence type="inferred from homology"/>
<dbReference type="GO" id="GO:0047661">
    <property type="term" value="F:amino-acid racemase activity"/>
    <property type="evidence" value="ECO:0007669"/>
    <property type="project" value="InterPro"/>
</dbReference>